<comment type="subcellular location">
    <subcellularLocation>
        <location evidence="1">Cell membrane</location>
        <topology evidence="1">Multi-pass membrane protein</topology>
    </subcellularLocation>
</comment>
<dbReference type="STRING" id="207340.APZ41_016330"/>
<evidence type="ECO:0000256" key="8">
    <source>
        <dbReference type="SAM" id="Phobius"/>
    </source>
</evidence>
<comment type="similarity">
    <text evidence="2">Belongs to the binding-protein-dependent transport system permease family. CysTW subfamily.</text>
</comment>
<dbReference type="PANTHER" id="PTHR42929">
    <property type="entry name" value="INNER MEMBRANE ABC TRANSPORTER PERMEASE PROTEIN YDCU-RELATED-RELATED"/>
    <property type="match status" value="1"/>
</dbReference>
<dbReference type="AlphaFoldDB" id="A0A1S8D1D4"/>
<evidence type="ECO:0008006" key="11">
    <source>
        <dbReference type="Google" id="ProtNLM"/>
    </source>
</evidence>
<dbReference type="InterPro" id="IPR035906">
    <property type="entry name" value="MetI-like_sf"/>
</dbReference>
<evidence type="ECO:0000256" key="1">
    <source>
        <dbReference type="ARBA" id="ARBA00004651"/>
    </source>
</evidence>
<keyword evidence="7 8" id="KW-0472">Membrane</keyword>
<keyword evidence="3" id="KW-0813">Transport</keyword>
<dbReference type="Proteomes" id="UP000054844">
    <property type="component" value="Unassembled WGS sequence"/>
</dbReference>
<evidence type="ECO:0000256" key="4">
    <source>
        <dbReference type="ARBA" id="ARBA00022475"/>
    </source>
</evidence>
<dbReference type="SUPFAM" id="SSF161098">
    <property type="entry name" value="MetI-like"/>
    <property type="match status" value="1"/>
</dbReference>
<evidence type="ECO:0000313" key="9">
    <source>
        <dbReference type="EMBL" id="ONH82123.1"/>
    </source>
</evidence>
<keyword evidence="4" id="KW-1003">Cell membrane</keyword>
<evidence type="ECO:0000256" key="7">
    <source>
        <dbReference type="ARBA" id="ARBA00023136"/>
    </source>
</evidence>
<proteinExistence type="inferred from homology"/>
<evidence type="ECO:0000256" key="5">
    <source>
        <dbReference type="ARBA" id="ARBA00022692"/>
    </source>
</evidence>
<keyword evidence="10" id="KW-1185">Reference proteome</keyword>
<evidence type="ECO:0000313" key="10">
    <source>
        <dbReference type="Proteomes" id="UP000054844"/>
    </source>
</evidence>
<evidence type="ECO:0000256" key="3">
    <source>
        <dbReference type="ARBA" id="ARBA00022448"/>
    </source>
</evidence>
<organism evidence="9 10">
    <name type="scientific">Roseomonas mucosa</name>
    <dbReference type="NCBI Taxonomy" id="207340"/>
    <lineage>
        <taxon>Bacteria</taxon>
        <taxon>Pseudomonadati</taxon>
        <taxon>Pseudomonadota</taxon>
        <taxon>Alphaproteobacteria</taxon>
        <taxon>Acetobacterales</taxon>
        <taxon>Roseomonadaceae</taxon>
        <taxon>Roseomonas</taxon>
    </lineage>
</organism>
<keyword evidence="6 8" id="KW-1133">Transmembrane helix</keyword>
<dbReference type="PANTHER" id="PTHR42929:SF1">
    <property type="entry name" value="INNER MEMBRANE ABC TRANSPORTER PERMEASE PROTEIN YDCU-RELATED"/>
    <property type="match status" value="1"/>
</dbReference>
<keyword evidence="5 8" id="KW-0812">Transmembrane</keyword>
<protein>
    <recommendedName>
        <fullName evidence="11">ABC transporter permease</fullName>
    </recommendedName>
</protein>
<evidence type="ECO:0000256" key="6">
    <source>
        <dbReference type="ARBA" id="ARBA00022989"/>
    </source>
</evidence>
<name>A0A1S8D1D4_9PROT</name>
<gene>
    <name evidence="9" type="ORF">APZ41_016330</name>
</gene>
<dbReference type="GO" id="GO:0005886">
    <property type="term" value="C:plasma membrane"/>
    <property type="evidence" value="ECO:0007669"/>
    <property type="project" value="UniProtKB-SubCell"/>
</dbReference>
<accession>A0A1S8D1D4</accession>
<dbReference type="EMBL" id="LLWF02000071">
    <property type="protein sequence ID" value="ONH82123.1"/>
    <property type="molecule type" value="Genomic_DNA"/>
</dbReference>
<sequence length="112" mass="12150">MSTRRESWPWLLLLPAALVMLVAFALPVGMLLARAFTQPEPGLQNFLLLWERPVYLQILGNTVMIAAVATPVTLLLAYPVAHAMAHGNPRMSIGTELGPQIGTQKGPSCEVC</sequence>
<reference evidence="9" key="1">
    <citation type="submission" date="2016-12" db="EMBL/GenBank/DDBJ databases">
        <title>Draft genome sequence of Roseomonas mucosa strain AU37, isolated from a peripheral intravenous catheter.</title>
        <authorList>
            <person name="Choudhury M.A."/>
            <person name="Sidjabat H.E."/>
            <person name="Wailan A.M."/>
            <person name="Zhang L."/>
            <person name="Marsh N.M."/>
            <person name="Rickard C.M."/>
            <person name="Davies M."/>
            <person name="Mcmillan D.J."/>
        </authorList>
    </citation>
    <scope>NUCLEOTIDE SEQUENCE [LARGE SCALE GENOMIC DNA]</scope>
    <source>
        <strain evidence="9">AU37</strain>
    </source>
</reference>
<dbReference type="Gene3D" id="1.10.3720.10">
    <property type="entry name" value="MetI-like"/>
    <property type="match status" value="1"/>
</dbReference>
<feature type="transmembrane region" description="Helical" evidence="8">
    <location>
        <begin position="59"/>
        <end position="81"/>
    </location>
</feature>
<comment type="caution">
    <text evidence="9">The sequence shown here is derived from an EMBL/GenBank/DDBJ whole genome shotgun (WGS) entry which is preliminary data.</text>
</comment>
<dbReference type="RefSeq" id="WP_076970347.1">
    <property type="nucleotide sequence ID" value="NZ_LLWF02000071.1"/>
</dbReference>
<evidence type="ECO:0000256" key="2">
    <source>
        <dbReference type="ARBA" id="ARBA00007069"/>
    </source>
</evidence>